<evidence type="ECO:0000313" key="12">
    <source>
        <dbReference type="Proteomes" id="UP000321820"/>
    </source>
</evidence>
<gene>
    <name evidence="11" type="primary">argE</name>
    <name evidence="11" type="ORF">FTW19_20165</name>
</gene>
<dbReference type="InterPro" id="IPR010169">
    <property type="entry name" value="AcOrn-deacetyl"/>
</dbReference>
<dbReference type="InterPro" id="IPR036264">
    <property type="entry name" value="Bact_exopeptidase_dim_dom"/>
</dbReference>
<dbReference type="SUPFAM" id="SSF53187">
    <property type="entry name" value="Zn-dependent exopeptidases"/>
    <property type="match status" value="1"/>
</dbReference>
<accession>A0A5B9EDK5</accession>
<dbReference type="PANTHER" id="PTHR43808">
    <property type="entry name" value="ACETYLORNITHINE DEACETYLASE"/>
    <property type="match status" value="1"/>
</dbReference>
<proteinExistence type="inferred from homology"/>
<dbReference type="AlphaFoldDB" id="A0A5B9EDK5"/>
<evidence type="ECO:0000256" key="1">
    <source>
        <dbReference type="ARBA" id="ARBA00001947"/>
    </source>
</evidence>
<dbReference type="RefSeq" id="WP_147649362.1">
    <property type="nucleotide sequence ID" value="NZ_CP042806.1"/>
</dbReference>
<dbReference type="GO" id="GO:0046872">
    <property type="term" value="F:metal ion binding"/>
    <property type="evidence" value="ECO:0007669"/>
    <property type="project" value="UniProtKB-KW"/>
</dbReference>
<dbReference type="GO" id="GO:0008777">
    <property type="term" value="F:acetylornithine deacetylase activity"/>
    <property type="evidence" value="ECO:0007669"/>
    <property type="project" value="UniProtKB-EC"/>
</dbReference>
<feature type="domain" description="Peptidase M20 dimerisation" evidence="10">
    <location>
        <begin position="175"/>
        <end position="280"/>
    </location>
</feature>
<dbReference type="Gene3D" id="3.40.630.10">
    <property type="entry name" value="Zn peptidases"/>
    <property type="match status" value="1"/>
</dbReference>
<evidence type="ECO:0000256" key="8">
    <source>
        <dbReference type="ARBA" id="ARBA00022833"/>
    </source>
</evidence>
<organism evidence="11 12">
    <name type="scientific">Terriglobus albidus</name>
    <dbReference type="NCBI Taxonomy" id="1592106"/>
    <lineage>
        <taxon>Bacteria</taxon>
        <taxon>Pseudomonadati</taxon>
        <taxon>Acidobacteriota</taxon>
        <taxon>Terriglobia</taxon>
        <taxon>Terriglobales</taxon>
        <taxon>Acidobacteriaceae</taxon>
        <taxon>Terriglobus</taxon>
    </lineage>
</organism>
<sequence length="375" mass="40560">MKTVVEHLENLIRIPSVSSLSNRPIVEYAARVLQGAHWDTRLMTYADAAGLEKVNLIAAPDGQDPEDPEADLVFMCHTDTVPYAADWTRALEPFVTDGLLYGCGACDVKGFLACLLTAISEVNPAELQRGLRLVLTADEEIGCLGAKRLIAAELIKPRRIVIGEPTSLHPARAGKGYCLAEITIVGEEAHSAHPQQGKSAIYGAARLITAIEELSTQFATKQNDFFTPGYTTINIGTVMGGTAKNVVPGQCKFQVEWRPLPGESSNSVLQSITSIAEQMKDADPTFRFEIKGLRQQAGFETAEDAHLVRAIEALTQRSATSIPFGSEASVFASVANEVVVFGPGDMRTAHSRRECVPLSELHEAVLCIKSLMQNV</sequence>
<keyword evidence="6" id="KW-0479">Metal-binding</keyword>
<dbReference type="Pfam" id="PF07687">
    <property type="entry name" value="M20_dimer"/>
    <property type="match status" value="1"/>
</dbReference>
<keyword evidence="8" id="KW-0862">Zinc</keyword>
<name>A0A5B9EDK5_9BACT</name>
<keyword evidence="7 11" id="KW-0378">Hydrolase</keyword>
<dbReference type="InterPro" id="IPR011650">
    <property type="entry name" value="Peptidase_M20_dimer"/>
</dbReference>
<keyword evidence="5" id="KW-0028">Amino-acid biosynthesis</keyword>
<evidence type="ECO:0000256" key="3">
    <source>
        <dbReference type="ARBA" id="ARBA00022490"/>
    </source>
</evidence>
<dbReference type="KEGG" id="talb:FTW19_20165"/>
<evidence type="ECO:0000256" key="9">
    <source>
        <dbReference type="ARBA" id="ARBA00023285"/>
    </source>
</evidence>
<protein>
    <submittedName>
        <fullName evidence="11">Acetylornithine deacetylase</fullName>
        <ecNumber evidence="11">3.5.1.16</ecNumber>
    </submittedName>
</protein>
<keyword evidence="3" id="KW-0963">Cytoplasm</keyword>
<evidence type="ECO:0000259" key="10">
    <source>
        <dbReference type="Pfam" id="PF07687"/>
    </source>
</evidence>
<dbReference type="Gene3D" id="3.30.70.360">
    <property type="match status" value="1"/>
</dbReference>
<dbReference type="InterPro" id="IPR002933">
    <property type="entry name" value="Peptidase_M20"/>
</dbReference>
<dbReference type="OrthoDB" id="9792335at2"/>
<keyword evidence="12" id="KW-1185">Reference proteome</keyword>
<dbReference type="EC" id="3.5.1.16" evidence="11"/>
<evidence type="ECO:0000256" key="6">
    <source>
        <dbReference type="ARBA" id="ARBA00022723"/>
    </source>
</evidence>
<keyword evidence="4" id="KW-0055">Arginine biosynthesis</keyword>
<comment type="similarity">
    <text evidence="2">Belongs to the peptidase M20A family. ArgE subfamily.</text>
</comment>
<comment type="cofactor">
    <cofactor evidence="1">
        <name>Zn(2+)</name>
        <dbReference type="ChEBI" id="CHEBI:29105"/>
    </cofactor>
</comment>
<dbReference type="Proteomes" id="UP000321820">
    <property type="component" value="Chromosome"/>
</dbReference>
<dbReference type="PANTHER" id="PTHR43808:SF31">
    <property type="entry name" value="N-ACETYL-L-CITRULLINE DEACETYLASE"/>
    <property type="match status" value="1"/>
</dbReference>
<dbReference type="SUPFAM" id="SSF55031">
    <property type="entry name" value="Bacterial exopeptidase dimerisation domain"/>
    <property type="match status" value="1"/>
</dbReference>
<evidence type="ECO:0000256" key="5">
    <source>
        <dbReference type="ARBA" id="ARBA00022605"/>
    </source>
</evidence>
<reference evidence="11 12" key="1">
    <citation type="submission" date="2019-08" db="EMBL/GenBank/DDBJ databases">
        <title>Complete genome sequence of Terriglobus albidus strain ORNL.</title>
        <authorList>
            <person name="Podar M."/>
        </authorList>
    </citation>
    <scope>NUCLEOTIDE SEQUENCE [LARGE SCALE GENOMIC DNA]</scope>
    <source>
        <strain evidence="11 12">ORNL</strain>
    </source>
</reference>
<dbReference type="EMBL" id="CP042806">
    <property type="protein sequence ID" value="QEE30092.1"/>
    <property type="molecule type" value="Genomic_DNA"/>
</dbReference>
<evidence type="ECO:0000256" key="2">
    <source>
        <dbReference type="ARBA" id="ARBA00005691"/>
    </source>
</evidence>
<dbReference type="Pfam" id="PF01546">
    <property type="entry name" value="Peptidase_M20"/>
    <property type="match status" value="1"/>
</dbReference>
<dbReference type="GO" id="GO:0006526">
    <property type="term" value="P:L-arginine biosynthetic process"/>
    <property type="evidence" value="ECO:0007669"/>
    <property type="project" value="UniProtKB-KW"/>
</dbReference>
<evidence type="ECO:0000256" key="7">
    <source>
        <dbReference type="ARBA" id="ARBA00022801"/>
    </source>
</evidence>
<evidence type="ECO:0000256" key="4">
    <source>
        <dbReference type="ARBA" id="ARBA00022571"/>
    </source>
</evidence>
<evidence type="ECO:0000313" key="11">
    <source>
        <dbReference type="EMBL" id="QEE30092.1"/>
    </source>
</evidence>
<dbReference type="CDD" id="cd03894">
    <property type="entry name" value="M20_ArgE"/>
    <property type="match status" value="1"/>
</dbReference>
<dbReference type="NCBIfam" id="TIGR01892">
    <property type="entry name" value="AcOrn-deacetyl"/>
    <property type="match status" value="1"/>
</dbReference>
<keyword evidence="9" id="KW-0170">Cobalt</keyword>
<dbReference type="InterPro" id="IPR050072">
    <property type="entry name" value="Peptidase_M20A"/>
</dbReference>
<dbReference type="InterPro" id="IPR001261">
    <property type="entry name" value="ArgE/DapE_CS"/>
</dbReference>
<dbReference type="PROSITE" id="PS00759">
    <property type="entry name" value="ARGE_DAPE_CPG2_2"/>
    <property type="match status" value="1"/>
</dbReference>